<organism evidence="1 2">
    <name type="scientific">Salmonella enterica I</name>
    <dbReference type="NCBI Taxonomy" id="59201"/>
    <lineage>
        <taxon>Bacteria</taxon>
        <taxon>Pseudomonadati</taxon>
        <taxon>Pseudomonadota</taxon>
        <taxon>Gammaproteobacteria</taxon>
        <taxon>Enterobacterales</taxon>
        <taxon>Enterobacteriaceae</taxon>
        <taxon>Salmonella</taxon>
    </lineage>
</organism>
<sequence length="37" mass="4448">MFWIVLIIAALFFSWRNYKKNKPLIAAVSPRRKKKIV</sequence>
<evidence type="ECO:0000313" key="2">
    <source>
        <dbReference type="Proteomes" id="UP000254712"/>
    </source>
</evidence>
<evidence type="ECO:0000313" key="1">
    <source>
        <dbReference type="EMBL" id="SUH36440.1"/>
    </source>
</evidence>
<proteinExistence type="predicted"/>
<dbReference type="Proteomes" id="UP000254712">
    <property type="component" value="Unassembled WGS sequence"/>
</dbReference>
<dbReference type="EMBL" id="UGXT01000002">
    <property type="protein sequence ID" value="SUH36440.1"/>
    <property type="molecule type" value="Genomic_DNA"/>
</dbReference>
<gene>
    <name evidence="1" type="ORF">NCTC8261_02694</name>
</gene>
<protein>
    <submittedName>
        <fullName evidence="1">Membrane protein</fullName>
    </submittedName>
</protein>
<name>A0A379WRA8_SALET</name>
<accession>A0A379WRA8</accession>
<reference evidence="1 2" key="1">
    <citation type="submission" date="2018-06" db="EMBL/GenBank/DDBJ databases">
        <authorList>
            <consortium name="Pathogen Informatics"/>
            <person name="Doyle S."/>
        </authorList>
    </citation>
    <scope>NUCLEOTIDE SEQUENCE [LARGE SCALE GENOMIC DNA]</scope>
    <source>
        <strain evidence="1 2">NCTC8261</strain>
    </source>
</reference>
<dbReference type="AlphaFoldDB" id="A0A379WRA8"/>